<dbReference type="Proteomes" id="UP000037643">
    <property type="component" value="Chromosome"/>
</dbReference>
<gene>
    <name evidence="2" type="ORF">AM2010_289</name>
</gene>
<keyword evidence="1" id="KW-0732">Signal</keyword>
<dbReference type="EMBL" id="CP011805">
    <property type="protein sequence ID" value="AKM06378.1"/>
    <property type="molecule type" value="Genomic_DNA"/>
</dbReference>
<protein>
    <recommendedName>
        <fullName evidence="4">Secreted protein</fullName>
    </recommendedName>
</protein>
<dbReference type="PATRIC" id="fig|543877.4.peg.291"/>
<dbReference type="RefSeq" id="WP_053043845.1">
    <property type="nucleotide sequence ID" value="NZ_CP011805.1"/>
</dbReference>
<feature type="chain" id="PRO_5005186030" description="Secreted protein" evidence="1">
    <location>
        <begin position="34"/>
        <end position="189"/>
    </location>
</feature>
<dbReference type="AlphaFoldDB" id="A0A0G3X7J5"/>
<dbReference type="STRING" id="543877.AM2010_289"/>
<dbReference type="KEGG" id="amx:AM2010_289"/>
<feature type="signal peptide" evidence="1">
    <location>
        <begin position="1"/>
        <end position="33"/>
    </location>
</feature>
<keyword evidence="3" id="KW-1185">Reference proteome</keyword>
<proteinExistence type="predicted"/>
<name>A0A0G3X7J5_9SPHN</name>
<sequence length="189" mass="18722" precursor="true">MWRRTSGLIPSGTATLRATTLAALLLSAAPSAAQTAAESTTQAPSAFSEQAAQLGVSRCANLFAGIGRAATAGSTYAVQVQADGDDPDAHAVQGVVGIAYDRPDTQGQAAAVVSAAPAGQGCEGQMVRVAPFQVSCPEVLGLLPEGSTAVGDLAGVPLYNLGGNQGQALLVPSGSSCVVVSIARMVDSP</sequence>
<accession>A0A0G3X7J5</accession>
<evidence type="ECO:0008006" key="4">
    <source>
        <dbReference type="Google" id="ProtNLM"/>
    </source>
</evidence>
<evidence type="ECO:0000313" key="2">
    <source>
        <dbReference type="EMBL" id="AKM06378.1"/>
    </source>
</evidence>
<organism evidence="2 3">
    <name type="scientific">Pelagerythrobacter marensis</name>
    <dbReference type="NCBI Taxonomy" id="543877"/>
    <lineage>
        <taxon>Bacteria</taxon>
        <taxon>Pseudomonadati</taxon>
        <taxon>Pseudomonadota</taxon>
        <taxon>Alphaproteobacteria</taxon>
        <taxon>Sphingomonadales</taxon>
        <taxon>Erythrobacteraceae</taxon>
        <taxon>Pelagerythrobacter</taxon>
    </lineage>
</organism>
<dbReference type="OrthoDB" id="7573289at2"/>
<reference evidence="2 3" key="1">
    <citation type="submission" date="2015-06" db="EMBL/GenBank/DDBJ databases">
        <authorList>
            <person name="Kim K.M."/>
        </authorList>
    </citation>
    <scope>NUCLEOTIDE SEQUENCE [LARGE SCALE GENOMIC DNA]</scope>
    <source>
        <strain evidence="2 3">KCTC 22370</strain>
    </source>
</reference>
<evidence type="ECO:0000313" key="3">
    <source>
        <dbReference type="Proteomes" id="UP000037643"/>
    </source>
</evidence>
<evidence type="ECO:0000256" key="1">
    <source>
        <dbReference type="SAM" id="SignalP"/>
    </source>
</evidence>